<protein>
    <submittedName>
        <fullName evidence="6">Adaptin n terminal region domain-containing protein</fullName>
    </submittedName>
</protein>
<comment type="caution">
    <text evidence="6">The sequence shown here is derived from an EMBL/GenBank/DDBJ whole genome shotgun (WGS) entry which is preliminary data.</text>
</comment>
<proteinExistence type="predicted"/>
<evidence type="ECO:0000256" key="2">
    <source>
        <dbReference type="ARBA" id="ARBA00022448"/>
    </source>
</evidence>
<dbReference type="AlphaFoldDB" id="A0A2C6KVP2"/>
<dbReference type="GO" id="GO:0005737">
    <property type="term" value="C:cytoplasm"/>
    <property type="evidence" value="ECO:0007669"/>
    <property type="project" value="UniProtKB-ARBA"/>
</dbReference>
<keyword evidence="7" id="KW-1185">Reference proteome</keyword>
<dbReference type="InterPro" id="IPR016024">
    <property type="entry name" value="ARM-type_fold"/>
</dbReference>
<dbReference type="SUPFAM" id="SSF48371">
    <property type="entry name" value="ARM repeat"/>
    <property type="match status" value="1"/>
</dbReference>
<evidence type="ECO:0000256" key="4">
    <source>
        <dbReference type="ARBA" id="ARBA00023136"/>
    </source>
</evidence>
<keyword evidence="2" id="KW-0813">Transport</keyword>
<dbReference type="EMBL" id="MIGC01003027">
    <property type="protein sequence ID" value="PHJ20093.1"/>
    <property type="molecule type" value="Genomic_DNA"/>
</dbReference>
<evidence type="ECO:0000313" key="6">
    <source>
        <dbReference type="EMBL" id="PHJ20093.1"/>
    </source>
</evidence>
<name>A0A2C6KVP2_9APIC</name>
<dbReference type="InterPro" id="IPR011989">
    <property type="entry name" value="ARM-like"/>
</dbReference>
<dbReference type="OrthoDB" id="413467at2759"/>
<evidence type="ECO:0000256" key="5">
    <source>
        <dbReference type="SAM" id="MobiDB-lite"/>
    </source>
</evidence>
<accession>A0A2C6KVP2</accession>
<evidence type="ECO:0000256" key="1">
    <source>
        <dbReference type="ARBA" id="ARBA00004308"/>
    </source>
</evidence>
<reference evidence="6 7" key="1">
    <citation type="journal article" date="2017" name="Int. J. Parasitol.">
        <title>The genome of the protozoan parasite Cystoisospora suis and a reverse vaccinology approach to identify vaccine candidates.</title>
        <authorList>
            <person name="Palmieri N."/>
            <person name="Shrestha A."/>
            <person name="Ruttkowski B."/>
            <person name="Beck T."/>
            <person name="Vogl C."/>
            <person name="Tomley F."/>
            <person name="Blake D.P."/>
            <person name="Joachim A."/>
        </authorList>
    </citation>
    <scope>NUCLEOTIDE SEQUENCE [LARGE SCALE GENOMIC DNA]</scope>
    <source>
        <strain evidence="6 7">Wien I</strain>
    </source>
</reference>
<keyword evidence="3" id="KW-0653">Protein transport</keyword>
<evidence type="ECO:0000256" key="3">
    <source>
        <dbReference type="ARBA" id="ARBA00022927"/>
    </source>
</evidence>
<evidence type="ECO:0000313" key="7">
    <source>
        <dbReference type="Proteomes" id="UP000221165"/>
    </source>
</evidence>
<dbReference type="GeneID" id="94429451"/>
<dbReference type="RefSeq" id="XP_067921784.1">
    <property type="nucleotide sequence ID" value="XM_068066240.1"/>
</dbReference>
<feature type="non-terminal residue" evidence="6">
    <location>
        <position position="161"/>
    </location>
</feature>
<dbReference type="InterPro" id="IPR050840">
    <property type="entry name" value="Adaptor_Complx_Large_Subunit"/>
</dbReference>
<dbReference type="PANTHER" id="PTHR22780">
    <property type="entry name" value="ADAPTIN, ALPHA/GAMMA/EPSILON"/>
    <property type="match status" value="1"/>
</dbReference>
<dbReference type="Gene3D" id="1.25.10.10">
    <property type="entry name" value="Leucine-rich Repeat Variant"/>
    <property type="match status" value="1"/>
</dbReference>
<dbReference type="GO" id="GO:0012505">
    <property type="term" value="C:endomembrane system"/>
    <property type="evidence" value="ECO:0007669"/>
    <property type="project" value="UniProtKB-SubCell"/>
</dbReference>
<gene>
    <name evidence="6" type="ORF">CSUI_006075</name>
</gene>
<dbReference type="Proteomes" id="UP000221165">
    <property type="component" value="Unassembled WGS sequence"/>
</dbReference>
<comment type="subcellular location">
    <subcellularLocation>
        <location evidence="1">Endomembrane system</location>
    </subcellularLocation>
</comment>
<sequence length="161" mass="17763">MAPATIRGVSLFISDVRNCPSSLHEQARILQEIAKIRQRMTHPKKPLTGYEKKKCLTKLLYIHLLGYPVDVGFAEALSLLSSPHYSERAAAYLFCSLHLLEPTTLPVSLTPLPSSPTDGGHRTSPSSSSSSPDDLRRLCCNSIKKDLSFRVGNEEFLVLAL</sequence>
<dbReference type="GO" id="GO:0015031">
    <property type="term" value="P:protein transport"/>
    <property type="evidence" value="ECO:0007669"/>
    <property type="project" value="UniProtKB-KW"/>
</dbReference>
<dbReference type="VEuPathDB" id="ToxoDB:CSUI_006075"/>
<organism evidence="6 7">
    <name type="scientific">Cystoisospora suis</name>
    <dbReference type="NCBI Taxonomy" id="483139"/>
    <lineage>
        <taxon>Eukaryota</taxon>
        <taxon>Sar</taxon>
        <taxon>Alveolata</taxon>
        <taxon>Apicomplexa</taxon>
        <taxon>Conoidasida</taxon>
        <taxon>Coccidia</taxon>
        <taxon>Eucoccidiorida</taxon>
        <taxon>Eimeriorina</taxon>
        <taxon>Sarcocystidae</taxon>
        <taxon>Cystoisospora</taxon>
    </lineage>
</organism>
<keyword evidence="4" id="KW-0472">Membrane</keyword>
<feature type="region of interest" description="Disordered" evidence="5">
    <location>
        <begin position="110"/>
        <end position="134"/>
    </location>
</feature>